<evidence type="ECO:0000256" key="6">
    <source>
        <dbReference type="ARBA" id="ARBA00023196"/>
    </source>
</evidence>
<comment type="similarity">
    <text evidence="2 8 9">Belongs to the ATPase epsilon chain family.</text>
</comment>
<evidence type="ECO:0000313" key="13">
    <source>
        <dbReference type="Proteomes" id="UP000070457"/>
    </source>
</evidence>
<dbReference type="Pfam" id="PF00401">
    <property type="entry name" value="ATP-synt_DE"/>
    <property type="match status" value="1"/>
</dbReference>
<keyword evidence="3 8" id="KW-0813">Transport</keyword>
<keyword evidence="8" id="KW-1003">Cell membrane</keyword>
<keyword evidence="5 8" id="KW-0472">Membrane</keyword>
<dbReference type="InterPro" id="IPR001469">
    <property type="entry name" value="ATP_synth_F1_dsu/esu"/>
</dbReference>
<keyword evidence="7 8" id="KW-0066">ATP synthesis</keyword>
<evidence type="ECO:0000259" key="11">
    <source>
        <dbReference type="Pfam" id="PF02823"/>
    </source>
</evidence>
<evidence type="ECO:0000256" key="8">
    <source>
        <dbReference type="HAMAP-Rule" id="MF_00530"/>
    </source>
</evidence>
<comment type="subcellular location">
    <subcellularLocation>
        <location evidence="1 8">Cell membrane</location>
        <topology evidence="1 8">Peripheral membrane protein</topology>
    </subcellularLocation>
</comment>
<dbReference type="InterPro" id="IPR020547">
    <property type="entry name" value="ATP_synth_F1_esu_C"/>
</dbReference>
<dbReference type="PANTHER" id="PTHR13822">
    <property type="entry name" value="ATP SYNTHASE DELTA/EPSILON CHAIN"/>
    <property type="match status" value="1"/>
</dbReference>
<dbReference type="PATRIC" id="fig|1617426.3.peg.22"/>
<dbReference type="HAMAP" id="MF_00530">
    <property type="entry name" value="ATP_synth_epsil_bac"/>
    <property type="match status" value="1"/>
</dbReference>
<dbReference type="Gene3D" id="1.20.5.440">
    <property type="entry name" value="ATP synthase delta/epsilon subunit, C-terminal domain"/>
    <property type="match status" value="1"/>
</dbReference>
<dbReference type="InterPro" id="IPR036771">
    <property type="entry name" value="ATPsynth_dsu/esu_N"/>
</dbReference>
<keyword evidence="4 8" id="KW-0406">Ion transport</keyword>
<keyword evidence="8" id="KW-0375">Hydrogen ion transport</keyword>
<dbReference type="EMBL" id="JYNZ01000001">
    <property type="protein sequence ID" value="KXK27577.1"/>
    <property type="molecule type" value="Genomic_DNA"/>
</dbReference>
<evidence type="ECO:0000313" key="12">
    <source>
        <dbReference type="EMBL" id="KXK27577.1"/>
    </source>
</evidence>
<dbReference type="PANTHER" id="PTHR13822:SF10">
    <property type="entry name" value="ATP SYNTHASE EPSILON CHAIN, CHLOROPLASTIC"/>
    <property type="match status" value="1"/>
</dbReference>
<evidence type="ECO:0000256" key="3">
    <source>
        <dbReference type="ARBA" id="ARBA00022448"/>
    </source>
</evidence>
<dbReference type="CDD" id="cd12152">
    <property type="entry name" value="F1-ATPase_delta"/>
    <property type="match status" value="1"/>
</dbReference>
<accession>A0A136M130</accession>
<dbReference type="SUPFAM" id="SSF46604">
    <property type="entry name" value="Epsilon subunit of F1F0-ATP synthase C-terminal domain"/>
    <property type="match status" value="1"/>
</dbReference>
<feature type="domain" description="ATP synthase F1 complex delta/epsilon subunit N-terminal" evidence="11">
    <location>
        <begin position="2"/>
        <end position="82"/>
    </location>
</feature>
<keyword evidence="6 8" id="KW-0139">CF(1)</keyword>
<comment type="caution">
    <text evidence="12">The sequence shown here is derived from an EMBL/GenBank/DDBJ whole genome shotgun (WGS) entry which is preliminary data.</text>
</comment>
<evidence type="ECO:0000256" key="2">
    <source>
        <dbReference type="ARBA" id="ARBA00005712"/>
    </source>
</evidence>
<dbReference type="GO" id="GO:0005524">
    <property type="term" value="F:ATP binding"/>
    <property type="evidence" value="ECO:0007669"/>
    <property type="project" value="UniProtKB-UniRule"/>
</dbReference>
<evidence type="ECO:0000256" key="9">
    <source>
        <dbReference type="RuleBase" id="RU003656"/>
    </source>
</evidence>
<feature type="domain" description="ATP synthase epsilon subunit C-terminal" evidence="10">
    <location>
        <begin position="86"/>
        <end position="132"/>
    </location>
</feature>
<dbReference type="InterPro" id="IPR036794">
    <property type="entry name" value="ATP_F1_dsu/esu_C_sf"/>
</dbReference>
<dbReference type="GO" id="GO:0046933">
    <property type="term" value="F:proton-transporting ATP synthase activity, rotational mechanism"/>
    <property type="evidence" value="ECO:0007669"/>
    <property type="project" value="UniProtKB-UniRule"/>
</dbReference>
<dbReference type="SUPFAM" id="SSF51344">
    <property type="entry name" value="Epsilon subunit of F1F0-ATP synthase N-terminal domain"/>
    <property type="match status" value="1"/>
</dbReference>
<dbReference type="Gene3D" id="2.60.15.10">
    <property type="entry name" value="F0F1 ATP synthase delta/epsilon subunit, N-terminal"/>
    <property type="match status" value="1"/>
</dbReference>
<comment type="function">
    <text evidence="8">Produces ATP from ADP in the presence of a proton gradient across the membrane.</text>
</comment>
<proteinExistence type="inferred from homology"/>
<organism evidence="12 13">
    <name type="scientific">candidate division WS6 bacterium OLB20</name>
    <dbReference type="NCBI Taxonomy" id="1617426"/>
    <lineage>
        <taxon>Bacteria</taxon>
        <taxon>Candidatus Dojkabacteria</taxon>
    </lineage>
</organism>
<evidence type="ECO:0000256" key="7">
    <source>
        <dbReference type="ARBA" id="ARBA00023310"/>
    </source>
</evidence>
<name>A0A136M130_9BACT</name>
<evidence type="ECO:0000259" key="10">
    <source>
        <dbReference type="Pfam" id="PF00401"/>
    </source>
</evidence>
<evidence type="ECO:0000256" key="4">
    <source>
        <dbReference type="ARBA" id="ARBA00023065"/>
    </source>
</evidence>
<dbReference type="GO" id="GO:0005886">
    <property type="term" value="C:plasma membrane"/>
    <property type="evidence" value="ECO:0007669"/>
    <property type="project" value="UniProtKB-SubCell"/>
</dbReference>
<dbReference type="InterPro" id="IPR020546">
    <property type="entry name" value="ATP_synth_F1_dsu/esu_N"/>
</dbReference>
<gene>
    <name evidence="8 12" type="primary">atpC</name>
    <name evidence="12" type="ORF">TR69_WS6001000021</name>
</gene>
<comment type="subunit">
    <text evidence="8 9">F-type ATPases have 2 components, CF(1) - the catalytic core - and CF(0) - the membrane proton channel. CF(1) has five subunits: alpha(3), beta(3), gamma(1), delta(1), epsilon(1). CF(0) has three main subunits: a, b and c.</text>
</comment>
<evidence type="ECO:0000256" key="5">
    <source>
        <dbReference type="ARBA" id="ARBA00023136"/>
    </source>
</evidence>
<dbReference type="AlphaFoldDB" id="A0A136M130"/>
<reference evidence="12 13" key="1">
    <citation type="submission" date="2015-02" db="EMBL/GenBank/DDBJ databases">
        <title>Improved understanding of the partial-nitritation anammox process through 23 genomes representing the majority of the microbial community.</title>
        <authorList>
            <person name="Speth D.R."/>
            <person name="In T Zandt M."/>
            <person name="Guerrero Cruz S."/>
            <person name="Jetten M.S."/>
            <person name="Dutilh B.E."/>
        </authorList>
    </citation>
    <scope>NUCLEOTIDE SEQUENCE [LARGE SCALE GENOMIC DNA]</scope>
    <source>
        <strain evidence="12">OLB20</strain>
    </source>
</reference>
<dbReference type="Proteomes" id="UP000070457">
    <property type="component" value="Unassembled WGS sequence"/>
</dbReference>
<dbReference type="STRING" id="1617426.TR69_WS6001000021"/>
<dbReference type="NCBIfam" id="TIGR01216">
    <property type="entry name" value="ATP_synt_epsi"/>
    <property type="match status" value="1"/>
</dbReference>
<dbReference type="Pfam" id="PF02823">
    <property type="entry name" value="ATP-synt_DE_N"/>
    <property type="match status" value="1"/>
</dbReference>
<protein>
    <recommendedName>
        <fullName evidence="8">ATP synthase epsilon chain</fullName>
    </recommendedName>
    <alternativeName>
        <fullName evidence="8">ATP synthase F1 sector epsilon subunit</fullName>
    </alternativeName>
    <alternativeName>
        <fullName evidence="8">F-ATPase epsilon subunit</fullName>
    </alternativeName>
</protein>
<evidence type="ECO:0000256" key="1">
    <source>
        <dbReference type="ARBA" id="ARBA00004202"/>
    </source>
</evidence>
<dbReference type="GO" id="GO:0045259">
    <property type="term" value="C:proton-transporting ATP synthase complex"/>
    <property type="evidence" value="ECO:0007669"/>
    <property type="project" value="UniProtKB-KW"/>
</dbReference>
<sequence length="138" mass="15754">MVHLQIATPDGVAYEDKQIDLITIPTESGVISIGRDHYPLVSIVTTGEILIQKGEYTVELAVSRGIVEIRRESTVYILADTAERAEDIDIERAEAARQKAEEYMKQKQNLADVEFARLQAKIEKELARIRVARRYRKR</sequence>